<organism evidence="1 2">
    <name type="scientific">Mariniflexile litorale</name>
    <dbReference type="NCBI Taxonomy" id="3045158"/>
    <lineage>
        <taxon>Bacteria</taxon>
        <taxon>Pseudomonadati</taxon>
        <taxon>Bacteroidota</taxon>
        <taxon>Flavobacteriia</taxon>
        <taxon>Flavobacteriales</taxon>
        <taxon>Flavobacteriaceae</taxon>
        <taxon>Mariniflexile</taxon>
    </lineage>
</organism>
<dbReference type="KEGG" id="mlil:QLS71_007440"/>
<sequence length="713" mass="77902">MKTLKYIFSLSLIVIVFFNCTEDDNDLSFVDNVVAPSNVSALFQITQDNTGLVTITPNAENATSYTIKFGDGTGEEVTVKQGESTTRIYTEGTYSVVIEAIGITGLKTEVTKELPVYFRAPENLEVKAEIDSSNPFVLNVSATADYAASFLVYFDTSNTDEEPTILALDETVSFEYLSVGDYTIKVVALSGGTEVTEATQVITIEKPTQLPIDFEIFDATVFQGFGGASNEVIDNPDTNGNSSSKVGKIVKGGPENWAGNVITLSAPIDFSTKKFITMNVWSPRAGGKVVLKLENLTEASTNMEVEATTVGNSTWEEVTFDFSEIDTSKSYQKLVLFFDIGTIGTGSADWTFYIDNIKQTTGPVSNYAPLIFDDFDGNSNITTWAQDASVLTLNTANVFNKGINTSLKVLKYDDNGGQYANIRFDAAGNFDLSTSSTFTLKLYVPSSGLTGSQTNKIQLKLQNGTAAEPWAMQSAIEKNIVLDQWQEITFDFANDGILGSANPLARTDFNRVVLQLNGENNTDHVIGYFDDFAYGSTPPADTAPFATDDFEGNGTITTWAQDGSVVDTAFPIGVLKTGMNYSNTVLKYDDNGSGDYANIRFDVTPNFNLNQKSKFTLKLYVPTSGLTGSQTNKIQLKLQDGTAAEPWVLQTVIEKTIVLDQWQEITFDFASDVVLGQQNPLDRTDFSRIVIQLNGEGNSDKVIGYIDDFKYHN</sequence>
<keyword evidence="2" id="KW-1185">Reference proteome</keyword>
<dbReference type="Proteomes" id="UP001224325">
    <property type="component" value="Chromosome"/>
</dbReference>
<reference evidence="1" key="1">
    <citation type="submission" date="2024-04" db="EMBL/GenBank/DDBJ databases">
        <title>Mariniflexile litorale, isolated from the shallow sediments of the Sea of Japan.</title>
        <authorList>
            <person name="Romanenko L."/>
            <person name="Isaeva M."/>
        </authorList>
    </citation>
    <scope>NUCLEOTIDE SEQUENCE [LARGE SCALE GENOMIC DNA]</scope>
    <source>
        <strain evidence="1">KMM 9835</strain>
    </source>
</reference>
<evidence type="ECO:0000313" key="2">
    <source>
        <dbReference type="Proteomes" id="UP001224325"/>
    </source>
</evidence>
<accession>A0AAU7EJZ8</accession>
<dbReference type="RefSeq" id="WP_308991662.1">
    <property type="nucleotide sequence ID" value="NZ_CP155618.1"/>
</dbReference>
<dbReference type="EMBL" id="CP155618">
    <property type="protein sequence ID" value="XBL15840.1"/>
    <property type="molecule type" value="Genomic_DNA"/>
</dbReference>
<dbReference type="AlphaFoldDB" id="A0AAU7EJZ8"/>
<evidence type="ECO:0000313" key="1">
    <source>
        <dbReference type="EMBL" id="XBL15840.1"/>
    </source>
</evidence>
<name>A0AAU7EJZ8_9FLAO</name>
<protein>
    <recommendedName>
        <fullName evidence="3">PKD domain-containing protein</fullName>
    </recommendedName>
</protein>
<dbReference type="Gene3D" id="2.60.120.260">
    <property type="entry name" value="Galactose-binding domain-like"/>
    <property type="match status" value="3"/>
</dbReference>
<gene>
    <name evidence="1" type="ORF">QLS71_007440</name>
</gene>
<evidence type="ECO:0008006" key="3">
    <source>
        <dbReference type="Google" id="ProtNLM"/>
    </source>
</evidence>
<proteinExistence type="predicted"/>